<dbReference type="RefSeq" id="WP_013738202.1">
    <property type="nucleotide sequence ID" value="NC_015435.1"/>
</dbReference>
<reference evidence="2 3" key="1">
    <citation type="journal article" date="2011" name="J. Bacteriol.">
        <title>Complete genome sequence of Metallosphaera cuprina, a metal sulfide-oxidizing archaeon from a hot spring.</title>
        <authorList>
            <person name="Liu L.J."/>
            <person name="You X.Y."/>
            <person name="Zheng H."/>
            <person name="Wang S."/>
            <person name="Jiang C.Y."/>
            <person name="Liu S.J."/>
        </authorList>
    </citation>
    <scope>NUCLEOTIDE SEQUENCE [LARGE SCALE GENOMIC DNA]</scope>
    <source>
        <strain evidence="2 3">Ar-4</strain>
    </source>
</reference>
<dbReference type="PATRIC" id="fig|1006006.8.peg.1598"/>
<name>F4FZL4_METCR</name>
<dbReference type="Pfam" id="PF04945">
    <property type="entry name" value="YHS"/>
    <property type="match status" value="1"/>
</dbReference>
<dbReference type="InterPro" id="IPR012348">
    <property type="entry name" value="RNR-like"/>
</dbReference>
<accession>F4FZL4</accession>
<dbReference type="Gene3D" id="1.10.620.20">
    <property type="entry name" value="Ribonucleotide Reductase, subunit A"/>
    <property type="match status" value="1"/>
</dbReference>
<dbReference type="SMART" id="SM00746">
    <property type="entry name" value="TRASH"/>
    <property type="match status" value="1"/>
</dbReference>
<dbReference type="InterPro" id="IPR007029">
    <property type="entry name" value="YHS_dom"/>
</dbReference>
<dbReference type="SUPFAM" id="SSF47240">
    <property type="entry name" value="Ferritin-like"/>
    <property type="match status" value="1"/>
</dbReference>
<dbReference type="InterPro" id="IPR009078">
    <property type="entry name" value="Ferritin-like_SF"/>
</dbReference>
<organism evidence="2 3">
    <name type="scientific">Metallosphaera cuprina (strain Ar-4)</name>
    <dbReference type="NCBI Taxonomy" id="1006006"/>
    <lineage>
        <taxon>Archaea</taxon>
        <taxon>Thermoproteota</taxon>
        <taxon>Thermoprotei</taxon>
        <taxon>Sulfolobales</taxon>
        <taxon>Sulfolobaceae</taxon>
        <taxon>Metallosphaera</taxon>
    </lineage>
</organism>
<protein>
    <submittedName>
        <fullName evidence="2">YHS domain-containing protein</fullName>
    </submittedName>
</protein>
<proteinExistence type="predicted"/>
<dbReference type="EMBL" id="CP002656">
    <property type="protein sequence ID" value="AEB95704.1"/>
    <property type="molecule type" value="Genomic_DNA"/>
</dbReference>
<dbReference type="STRING" id="1006006.Mcup_1601"/>
<dbReference type="eggNOG" id="arCOG04507">
    <property type="taxonomic scope" value="Archaea"/>
</dbReference>
<dbReference type="AlphaFoldDB" id="F4FZL4"/>
<dbReference type="Proteomes" id="UP000007812">
    <property type="component" value="Chromosome"/>
</dbReference>
<gene>
    <name evidence="2" type="ordered locus">Mcup_1601</name>
</gene>
<sequence length="55" mass="6207">MMDPVCGMEVNETTNLKTMYKGKMYYFCSSHCKSAFEKDPEAYLKGGPKGMPHGH</sequence>
<dbReference type="InterPro" id="IPR011017">
    <property type="entry name" value="TRASH_dom"/>
</dbReference>
<dbReference type="HOGENOM" id="CLU_185152_1_0_2"/>
<feature type="domain" description="TRASH" evidence="1">
    <location>
        <begin position="3"/>
        <end position="40"/>
    </location>
</feature>
<dbReference type="GeneID" id="32167145"/>
<dbReference type="OrthoDB" id="37898at2157"/>
<evidence type="ECO:0000313" key="2">
    <source>
        <dbReference type="EMBL" id="AEB95704.1"/>
    </source>
</evidence>
<keyword evidence="3" id="KW-1185">Reference proteome</keyword>
<evidence type="ECO:0000259" key="1">
    <source>
        <dbReference type="SMART" id="SM00746"/>
    </source>
</evidence>
<dbReference type="KEGG" id="mcn:Mcup_1601"/>
<dbReference type="GO" id="GO:0016491">
    <property type="term" value="F:oxidoreductase activity"/>
    <property type="evidence" value="ECO:0007669"/>
    <property type="project" value="InterPro"/>
</dbReference>
<evidence type="ECO:0000313" key="3">
    <source>
        <dbReference type="Proteomes" id="UP000007812"/>
    </source>
</evidence>